<gene>
    <name evidence="5" type="ORF">TH66_00050</name>
    <name evidence="4" type="ORF">TH66_00865</name>
    <name evidence="2" type="ORF">TH66_06020</name>
    <name evidence="3" type="ORF">TH66_06040</name>
</gene>
<evidence type="ECO:0000256" key="1">
    <source>
        <dbReference type="SAM" id="MobiDB-lite"/>
    </source>
</evidence>
<dbReference type="EMBL" id="JYIJ01000010">
    <property type="protein sequence ID" value="KWX05650.1"/>
    <property type="molecule type" value="Genomic_DNA"/>
</dbReference>
<evidence type="ECO:0000313" key="2">
    <source>
        <dbReference type="EMBL" id="KWX04746.1"/>
    </source>
</evidence>
<feature type="compositionally biased region" description="Low complexity" evidence="1">
    <location>
        <begin position="130"/>
        <end position="149"/>
    </location>
</feature>
<feature type="region of interest" description="Disordered" evidence="1">
    <location>
        <begin position="129"/>
        <end position="161"/>
    </location>
</feature>
<dbReference type="EMBL" id="JYIJ01000014">
    <property type="protein sequence ID" value="KWX04746.1"/>
    <property type="molecule type" value="Genomic_DNA"/>
</dbReference>
<accession>A0A132N3P4</accession>
<evidence type="ECO:0000313" key="4">
    <source>
        <dbReference type="EMBL" id="KWX05650.1"/>
    </source>
</evidence>
<dbReference type="RefSeq" id="WP_067067397.1">
    <property type="nucleotide sequence ID" value="NZ_JYIJ01000005.1"/>
</dbReference>
<dbReference type="EMBL" id="JYIJ01000014">
    <property type="protein sequence ID" value="KWX04749.1"/>
    <property type="molecule type" value="Genomic_DNA"/>
</dbReference>
<protein>
    <submittedName>
        <fullName evidence="3">Uncharacterized protein</fullName>
    </submittedName>
</protein>
<feature type="compositionally biased region" description="Basic and acidic residues" evidence="1">
    <location>
        <begin position="150"/>
        <end position="161"/>
    </location>
</feature>
<evidence type="ECO:0000313" key="6">
    <source>
        <dbReference type="Proteomes" id="UP000070659"/>
    </source>
</evidence>
<dbReference type="EMBL" id="JYIJ01000005">
    <property type="protein sequence ID" value="KWX06129.1"/>
    <property type="molecule type" value="Genomic_DNA"/>
</dbReference>
<comment type="caution">
    <text evidence="3">The sequence shown here is derived from an EMBL/GenBank/DDBJ whole genome shotgun (WGS) entry which is preliminary data.</text>
</comment>
<name>A0A132N3P4_9ACTN</name>
<proteinExistence type="predicted"/>
<dbReference type="PATRIC" id="fig|1469144.8.peg.1349"/>
<evidence type="ECO:0000313" key="3">
    <source>
        <dbReference type="EMBL" id="KWX04749.1"/>
    </source>
</evidence>
<reference evidence="3 6" key="1">
    <citation type="submission" date="2015-02" db="EMBL/GenBank/DDBJ databases">
        <title>Physiological reanalysis, assessment of diazotrophy, and genome sequences of multiple isolates of Streptomyces thermoautotrophicus.</title>
        <authorList>
            <person name="MacKellar D.C."/>
            <person name="Lieber L."/>
            <person name="Norman J."/>
            <person name="Bolger A."/>
            <person name="Tobin C."/>
            <person name="Murray J.W."/>
            <person name="Prell J."/>
        </authorList>
    </citation>
    <scope>NUCLEOTIDE SEQUENCE [LARGE SCALE GENOMIC DNA]</scope>
    <source>
        <strain evidence="3 6">UBT1</strain>
    </source>
</reference>
<dbReference type="AlphaFoldDB" id="A0A132N3P4"/>
<organism evidence="3 6">
    <name type="scientific">Carbonactinospora thermoautotrophica</name>
    <dbReference type="NCBI Taxonomy" id="1469144"/>
    <lineage>
        <taxon>Bacteria</taxon>
        <taxon>Bacillati</taxon>
        <taxon>Actinomycetota</taxon>
        <taxon>Actinomycetes</taxon>
        <taxon>Kitasatosporales</taxon>
        <taxon>Carbonactinosporaceae</taxon>
        <taxon>Carbonactinospora</taxon>
    </lineage>
</organism>
<sequence>MADSFHADVDALQRFAAKLAGIVDEFDRAAQQAVHDGRLDGGKLGGLEASPLLAGAYRTMSQRLHLLLNDTVAQIQNLRGNTARVVNRYRETDADNRVPFVKSKEELPEIYASKYQPQPNLCTREEGELLRQSQQQVEEQRRYAQQQEQQHPEARDQGMDW</sequence>
<evidence type="ECO:0000313" key="5">
    <source>
        <dbReference type="EMBL" id="KWX06129.1"/>
    </source>
</evidence>
<dbReference type="Proteomes" id="UP000070659">
    <property type="component" value="Unassembled WGS sequence"/>
</dbReference>